<feature type="domain" description="BioF2-like acetyltransferase" evidence="1">
    <location>
        <begin position="104"/>
        <end position="248"/>
    </location>
</feature>
<dbReference type="AlphaFoldDB" id="A0A327RGB1"/>
<dbReference type="OrthoDB" id="1422531at2"/>
<dbReference type="EMBL" id="QLLN01000001">
    <property type="protein sequence ID" value="RAJ16036.1"/>
    <property type="molecule type" value="Genomic_DNA"/>
</dbReference>
<dbReference type="InterPro" id="IPR016181">
    <property type="entry name" value="Acyl_CoA_acyltransferase"/>
</dbReference>
<evidence type="ECO:0000313" key="2">
    <source>
        <dbReference type="EMBL" id="RAJ16036.1"/>
    </source>
</evidence>
<evidence type="ECO:0000313" key="3">
    <source>
        <dbReference type="Proteomes" id="UP000249696"/>
    </source>
</evidence>
<keyword evidence="3" id="KW-1185">Reference proteome</keyword>
<reference evidence="2 3" key="1">
    <citation type="submission" date="2018-06" db="EMBL/GenBank/DDBJ databases">
        <title>Genomic Encyclopedia of Archaeal and Bacterial Type Strains, Phase II (KMG-II): from individual species to whole genera.</title>
        <authorList>
            <person name="Goeker M."/>
        </authorList>
    </citation>
    <scope>NUCLEOTIDE SEQUENCE [LARGE SCALE GENOMIC DNA]</scope>
    <source>
        <strain evidence="2 3">DSM 23522</strain>
    </source>
</reference>
<gene>
    <name evidence="2" type="ORF">LV92_00740</name>
</gene>
<dbReference type="SUPFAM" id="SSF55729">
    <property type="entry name" value="Acyl-CoA N-acyltransferases (Nat)"/>
    <property type="match status" value="1"/>
</dbReference>
<dbReference type="InterPro" id="IPR038740">
    <property type="entry name" value="BioF2-like_GNAT_dom"/>
</dbReference>
<comment type="caution">
    <text evidence="2">The sequence shown here is derived from an EMBL/GenBank/DDBJ whole genome shotgun (WGS) entry which is preliminary data.</text>
</comment>
<organism evidence="2 3">
    <name type="scientific">Arenibacter echinorum</name>
    <dbReference type="NCBI Taxonomy" id="440515"/>
    <lineage>
        <taxon>Bacteria</taxon>
        <taxon>Pseudomonadati</taxon>
        <taxon>Bacteroidota</taxon>
        <taxon>Flavobacteriia</taxon>
        <taxon>Flavobacteriales</taxon>
        <taxon>Flavobacteriaceae</taxon>
        <taxon>Arenibacter</taxon>
    </lineage>
</organism>
<accession>A0A327RGB1</accession>
<dbReference type="Proteomes" id="UP000249696">
    <property type="component" value="Unassembled WGS sequence"/>
</dbReference>
<dbReference type="GO" id="GO:0016740">
    <property type="term" value="F:transferase activity"/>
    <property type="evidence" value="ECO:0007669"/>
    <property type="project" value="UniProtKB-KW"/>
</dbReference>
<sequence>MLKKLNFSFEFFERNSVYPFYKSVHNRTNGSILNNNSSENAGEYLNDICIVQYIPPYFELEVDKENSPFDLCKIVAIPCFTADLESYVNVEEYMKVQLSKGVIKTIKSRLRRLENCFDITYEMYCGSITKEKYSFLFDQLEIMINRRFSQRNEGHSALKKWTFYKENAYQLILDEKAAFFLISDGEKPIVIGLNFLNQNIFDSAITSYDIDYAKFGLGNIAVLKKMEWCFNNGYSRFDMRWGELAYKRLWCNAIEQYECHILYNKKNIVKRITAYIVMTVINFKIYLREKNILPIKPKIRAIVKKITEKGGASSKSGASNIELVNLGDNTSYGEHLVVDTSTDEYSFLRKIQYDFQYINSEHSNTLNVYKILDRDNSYIIAGKNKAQQIIYK</sequence>
<evidence type="ECO:0000259" key="1">
    <source>
        <dbReference type="Pfam" id="PF13480"/>
    </source>
</evidence>
<dbReference type="Pfam" id="PF13480">
    <property type="entry name" value="Acetyltransf_6"/>
    <property type="match status" value="1"/>
</dbReference>
<protein>
    <submittedName>
        <fullName evidence="2">Acetyltransferase (GNAT) family protein</fullName>
    </submittedName>
</protein>
<name>A0A327RGB1_9FLAO</name>
<keyword evidence="2" id="KW-0808">Transferase</keyword>
<proteinExistence type="predicted"/>